<reference evidence="2 3" key="1">
    <citation type="submission" date="2015-11" db="EMBL/GenBank/DDBJ databases">
        <title>Solirubrum puertoriconensis gen. nov. an environmental bacteria isolated in Puerto Rico.</title>
        <authorList>
            <person name="Cuebas-Irizarry M.F."/>
            <person name="Montalvo-Rodriguez R."/>
        </authorList>
    </citation>
    <scope>NUCLEOTIDE SEQUENCE [LARGE SCALE GENOMIC DNA]</scope>
    <source>
        <strain evidence="2 3">MC1A</strain>
    </source>
</reference>
<feature type="transmembrane region" description="Helical" evidence="1">
    <location>
        <begin position="127"/>
        <end position="160"/>
    </location>
</feature>
<accession>A0A9X0HLN2</accession>
<feature type="transmembrane region" description="Helical" evidence="1">
    <location>
        <begin position="31"/>
        <end position="52"/>
    </location>
</feature>
<evidence type="ECO:0000313" key="2">
    <source>
        <dbReference type="EMBL" id="KUG08229.1"/>
    </source>
</evidence>
<proteinExistence type="predicted"/>
<keyword evidence="1" id="KW-1133">Transmembrane helix</keyword>
<gene>
    <name evidence="2" type="ORF">ASU33_08575</name>
</gene>
<dbReference type="AlphaFoldDB" id="A0A9X0HLN2"/>
<keyword evidence="1" id="KW-0472">Membrane</keyword>
<dbReference type="EMBL" id="LNAL01000006">
    <property type="protein sequence ID" value="KUG08229.1"/>
    <property type="molecule type" value="Genomic_DNA"/>
</dbReference>
<evidence type="ECO:0000313" key="3">
    <source>
        <dbReference type="Proteomes" id="UP000054223"/>
    </source>
</evidence>
<organism evidence="2 3">
    <name type="scientific">Solirubrum puertoriconensis</name>
    <dbReference type="NCBI Taxonomy" id="1751427"/>
    <lineage>
        <taxon>Bacteria</taxon>
        <taxon>Pseudomonadati</taxon>
        <taxon>Bacteroidota</taxon>
        <taxon>Cytophagia</taxon>
        <taxon>Cytophagales</taxon>
    </lineage>
</organism>
<comment type="caution">
    <text evidence="2">The sequence shown here is derived from an EMBL/GenBank/DDBJ whole genome shotgun (WGS) entry which is preliminary data.</text>
</comment>
<evidence type="ECO:0000256" key="1">
    <source>
        <dbReference type="SAM" id="Phobius"/>
    </source>
</evidence>
<name>A0A9X0HLN2_SOLP1</name>
<keyword evidence="1" id="KW-0812">Transmembrane</keyword>
<sequence>MPSKANGLLTTQMGSLLSIQLPLPWHWLRYIYHPFLTVMLALQRLLAADIVLRFSSRLGSWLGDFDEVGISPWGSHEHRGSTEQLDRKMAIMCYLSVFGWLVAYRASRHERGPLATFHLRQMTLLLLLSLGILVAQIALLPFFGWSSLVVAGGGLALTLLMRMLGVMAAMSGLQEPLPLIGRFAYRLLPNF</sequence>
<keyword evidence="3" id="KW-1185">Reference proteome</keyword>
<protein>
    <submittedName>
        <fullName evidence="2">Uncharacterized protein</fullName>
    </submittedName>
</protein>
<dbReference type="Proteomes" id="UP000054223">
    <property type="component" value="Unassembled WGS sequence"/>
</dbReference>
<feature type="transmembrane region" description="Helical" evidence="1">
    <location>
        <begin position="89"/>
        <end position="107"/>
    </location>
</feature>